<reference evidence="3" key="1">
    <citation type="journal article" date="2023" name="Mol. Phylogenet. Evol.">
        <title>Genome-scale phylogeny and comparative genomics of the fungal order Sordariales.</title>
        <authorList>
            <person name="Hensen N."/>
            <person name="Bonometti L."/>
            <person name="Westerberg I."/>
            <person name="Brannstrom I.O."/>
            <person name="Guillou S."/>
            <person name="Cros-Aarteil S."/>
            <person name="Calhoun S."/>
            <person name="Haridas S."/>
            <person name="Kuo A."/>
            <person name="Mondo S."/>
            <person name="Pangilinan J."/>
            <person name="Riley R."/>
            <person name="LaButti K."/>
            <person name="Andreopoulos B."/>
            <person name="Lipzen A."/>
            <person name="Chen C."/>
            <person name="Yan M."/>
            <person name="Daum C."/>
            <person name="Ng V."/>
            <person name="Clum A."/>
            <person name="Steindorff A."/>
            <person name="Ohm R.A."/>
            <person name="Martin F."/>
            <person name="Silar P."/>
            <person name="Natvig D.O."/>
            <person name="Lalanne C."/>
            <person name="Gautier V."/>
            <person name="Ament-Velasquez S.L."/>
            <person name="Kruys A."/>
            <person name="Hutchinson M.I."/>
            <person name="Powell A.J."/>
            <person name="Barry K."/>
            <person name="Miller A.N."/>
            <person name="Grigoriev I.V."/>
            <person name="Debuchy R."/>
            <person name="Gladieux P."/>
            <person name="Hiltunen Thoren M."/>
            <person name="Johannesson H."/>
        </authorList>
    </citation>
    <scope>NUCLEOTIDE SEQUENCE</scope>
    <source>
        <strain evidence="3">PSN243</strain>
    </source>
</reference>
<accession>A0AAV9GCH9</accession>
<feature type="compositionally biased region" description="Acidic residues" evidence="1">
    <location>
        <begin position="476"/>
        <end position="486"/>
    </location>
</feature>
<protein>
    <recommendedName>
        <fullName evidence="2">2EXR domain-containing protein</fullName>
    </recommendedName>
</protein>
<dbReference type="Proteomes" id="UP001321760">
    <property type="component" value="Unassembled WGS sequence"/>
</dbReference>
<comment type="caution">
    <text evidence="3">The sequence shown here is derived from an EMBL/GenBank/DDBJ whole genome shotgun (WGS) entry which is preliminary data.</text>
</comment>
<feature type="compositionally biased region" description="Acidic residues" evidence="1">
    <location>
        <begin position="359"/>
        <end position="397"/>
    </location>
</feature>
<dbReference type="Pfam" id="PF20150">
    <property type="entry name" value="2EXR"/>
    <property type="match status" value="1"/>
</dbReference>
<feature type="compositionally biased region" description="Acidic residues" evidence="1">
    <location>
        <begin position="1"/>
        <end position="10"/>
    </location>
</feature>
<reference evidence="3" key="2">
    <citation type="submission" date="2023-05" db="EMBL/GenBank/DDBJ databases">
        <authorList>
            <consortium name="Lawrence Berkeley National Laboratory"/>
            <person name="Steindorff A."/>
            <person name="Hensen N."/>
            <person name="Bonometti L."/>
            <person name="Westerberg I."/>
            <person name="Brannstrom I.O."/>
            <person name="Guillou S."/>
            <person name="Cros-Aarteil S."/>
            <person name="Calhoun S."/>
            <person name="Haridas S."/>
            <person name="Kuo A."/>
            <person name="Mondo S."/>
            <person name="Pangilinan J."/>
            <person name="Riley R."/>
            <person name="Labutti K."/>
            <person name="Andreopoulos B."/>
            <person name="Lipzen A."/>
            <person name="Chen C."/>
            <person name="Yanf M."/>
            <person name="Daum C."/>
            <person name="Ng V."/>
            <person name="Clum A."/>
            <person name="Ohm R."/>
            <person name="Martin F."/>
            <person name="Silar P."/>
            <person name="Natvig D."/>
            <person name="Lalanne C."/>
            <person name="Gautier V."/>
            <person name="Ament-Velasquez S.L."/>
            <person name="Kruys A."/>
            <person name="Hutchinson M.I."/>
            <person name="Powell A.J."/>
            <person name="Barry K."/>
            <person name="Miller A.N."/>
            <person name="Grigoriev I.V."/>
            <person name="Debuchy R."/>
            <person name="Gladieux P."/>
            <person name="Thoren M.H."/>
            <person name="Johannesson H."/>
        </authorList>
    </citation>
    <scope>NUCLEOTIDE SEQUENCE</scope>
    <source>
        <strain evidence="3">PSN243</strain>
    </source>
</reference>
<feature type="compositionally biased region" description="Acidic residues" evidence="1">
    <location>
        <begin position="526"/>
        <end position="543"/>
    </location>
</feature>
<feature type="compositionally biased region" description="Acidic residues" evidence="1">
    <location>
        <begin position="589"/>
        <end position="600"/>
    </location>
</feature>
<feature type="compositionally biased region" description="Acidic residues" evidence="1">
    <location>
        <begin position="608"/>
        <end position="623"/>
    </location>
</feature>
<dbReference type="EMBL" id="MU865961">
    <property type="protein sequence ID" value="KAK4445877.1"/>
    <property type="molecule type" value="Genomic_DNA"/>
</dbReference>
<gene>
    <name evidence="3" type="ORF">QBC34DRAFT_412394</name>
</gene>
<evidence type="ECO:0000313" key="3">
    <source>
        <dbReference type="EMBL" id="KAK4445877.1"/>
    </source>
</evidence>
<keyword evidence="4" id="KW-1185">Reference proteome</keyword>
<dbReference type="AlphaFoldDB" id="A0AAV9GCH9"/>
<feature type="region of interest" description="Disordered" evidence="1">
    <location>
        <begin position="1"/>
        <end position="77"/>
    </location>
</feature>
<evidence type="ECO:0000313" key="4">
    <source>
        <dbReference type="Proteomes" id="UP001321760"/>
    </source>
</evidence>
<feature type="compositionally biased region" description="Acidic residues" evidence="1">
    <location>
        <begin position="56"/>
        <end position="76"/>
    </location>
</feature>
<dbReference type="InterPro" id="IPR045518">
    <property type="entry name" value="2EXR"/>
</dbReference>
<feature type="domain" description="2EXR" evidence="2">
    <location>
        <begin position="81"/>
        <end position="176"/>
    </location>
</feature>
<organism evidence="3 4">
    <name type="scientific">Podospora aff. communis PSN243</name>
    <dbReference type="NCBI Taxonomy" id="3040156"/>
    <lineage>
        <taxon>Eukaryota</taxon>
        <taxon>Fungi</taxon>
        <taxon>Dikarya</taxon>
        <taxon>Ascomycota</taxon>
        <taxon>Pezizomycotina</taxon>
        <taxon>Sordariomycetes</taxon>
        <taxon>Sordariomycetidae</taxon>
        <taxon>Sordariales</taxon>
        <taxon>Podosporaceae</taxon>
        <taxon>Podospora</taxon>
    </lineage>
</organism>
<feature type="compositionally biased region" description="Basic residues" evidence="1">
    <location>
        <begin position="492"/>
        <end position="502"/>
    </location>
</feature>
<feature type="compositionally biased region" description="Acidic residues" evidence="1">
    <location>
        <begin position="566"/>
        <end position="581"/>
    </location>
</feature>
<name>A0AAV9GCH9_9PEZI</name>
<feature type="region of interest" description="Disordered" evidence="1">
    <location>
        <begin position="353"/>
        <end position="623"/>
    </location>
</feature>
<proteinExistence type="predicted"/>
<evidence type="ECO:0000259" key="2">
    <source>
        <dbReference type="Pfam" id="PF20150"/>
    </source>
</evidence>
<evidence type="ECO:0000256" key="1">
    <source>
        <dbReference type="SAM" id="MobiDB-lite"/>
    </source>
</evidence>
<sequence>MSSLPDEEEVAGLVVFDDSDEEDASAAKHESASDAASESDSEDELQNNRLHVFDLEASEEDNDSDQEEDHEEDGDDEIRFFPQFMRLPIELRYKIWELFSPELTAAGRVLEVPRNGNTFILANQTASSRAVLSTHRESREFALKTLPDLLPMPHARFSGFDPQPLFIRFNKEKDIVLFPRVNLVRFAIETPPTPDFLDQVRNLALWLHQFDSQASIPRPISVTPQSPPNLHFPNLKNLFFLEEASSCPWKVLRWCGSDKVKRSLVTQYRETIEGVVQFVHREMYCWPDLEKHRDFAEHEIPLVQLWRNNILPGYPGTDADSSVEEQLKKLSIWPLISFNDDEIDRLERFRASNGAGESWDSESSDDDDSGVDDYESSGIDDEEIAEDSEDDVDEDDLLMAGGEQDSDEDEERTSEFGGFSPLQGPNGIVDLAEDGHFSSPEPESTTVQGESDESDSDEPVARQARMKSSRKRVLDESDEDEEDSEDSAPLRRQPRKRARHAHRVDDTDEDDSDDQGGKPSGGDRDESGEESSEGSEEESDEEDAPPRTMSLAERLQLHRRQNPVPDEQDSESSGDFIDEDAFAIPGYTDFDDDDDGEDGEDYPKDGQEELMIDLNEEDEYEDY</sequence>